<reference evidence="1" key="1">
    <citation type="submission" date="2020-11" db="EMBL/GenBank/DDBJ databases">
        <title>Isolation and identification of active actinomycetes.</title>
        <authorList>
            <person name="Sun X."/>
        </authorList>
    </citation>
    <scope>NUCLEOTIDE SEQUENCE</scope>
    <source>
        <strain evidence="1">NEAU-A11</strain>
    </source>
</reference>
<dbReference type="Proteomes" id="UP000598146">
    <property type="component" value="Unassembled WGS sequence"/>
</dbReference>
<organism evidence="1 2">
    <name type="scientific">Actinoplanes aureus</name>
    <dbReference type="NCBI Taxonomy" id="2792083"/>
    <lineage>
        <taxon>Bacteria</taxon>
        <taxon>Bacillati</taxon>
        <taxon>Actinomycetota</taxon>
        <taxon>Actinomycetes</taxon>
        <taxon>Micromonosporales</taxon>
        <taxon>Micromonosporaceae</taxon>
        <taxon>Actinoplanes</taxon>
    </lineage>
</organism>
<gene>
    <name evidence="1" type="ORF">I4J89_48760</name>
</gene>
<accession>A0A931CMY6</accession>
<dbReference type="EMBL" id="JADQTO010000070">
    <property type="protein sequence ID" value="MBG0569313.1"/>
    <property type="molecule type" value="Genomic_DNA"/>
</dbReference>
<dbReference type="RefSeq" id="WP_196421051.1">
    <property type="nucleotide sequence ID" value="NZ_JADQTO010000070.1"/>
</dbReference>
<protein>
    <submittedName>
        <fullName evidence="1">Uncharacterized protein</fullName>
    </submittedName>
</protein>
<evidence type="ECO:0000313" key="2">
    <source>
        <dbReference type="Proteomes" id="UP000598146"/>
    </source>
</evidence>
<comment type="caution">
    <text evidence="1">The sequence shown here is derived from an EMBL/GenBank/DDBJ whole genome shotgun (WGS) entry which is preliminary data.</text>
</comment>
<keyword evidence="2" id="KW-1185">Reference proteome</keyword>
<sequence length="211" mass="22867">MTLMLPRVLVSADLVGSSGFRAQVGAEVSLALEIYCRHRVRALDQEPRPAPARRRAGGESADELVLTGVAVPFERTCPLGGWVLDVAGIPTYIIEASEAPGPNVIPGINDRDPDSDPEEPFPNRGAWVQVRGNVSVADGYVVDEIEQALQRSVERPWLVERIVRLVPAGYGHRTLHTHPQQVEEIRHTGDTSSYLLDLVTPATNPSVSPGA</sequence>
<proteinExistence type="predicted"/>
<dbReference type="AlphaFoldDB" id="A0A931CMY6"/>
<name>A0A931CMY6_9ACTN</name>
<evidence type="ECO:0000313" key="1">
    <source>
        <dbReference type="EMBL" id="MBG0569313.1"/>
    </source>
</evidence>